<evidence type="ECO:0000313" key="4">
    <source>
        <dbReference type="EMBL" id="MFC6837278.1"/>
    </source>
</evidence>
<accession>A0ABD5UA90</accession>
<evidence type="ECO:0000256" key="1">
    <source>
        <dbReference type="ARBA" id="ARBA00022679"/>
    </source>
</evidence>
<evidence type="ECO:0000313" key="5">
    <source>
        <dbReference type="Proteomes" id="UP001596406"/>
    </source>
</evidence>
<organism evidence="4 5">
    <name type="scientific">Halomarina ordinaria</name>
    <dbReference type="NCBI Taxonomy" id="3033939"/>
    <lineage>
        <taxon>Archaea</taxon>
        <taxon>Methanobacteriati</taxon>
        <taxon>Methanobacteriota</taxon>
        <taxon>Stenosarchaea group</taxon>
        <taxon>Halobacteria</taxon>
        <taxon>Halobacteriales</taxon>
        <taxon>Natronomonadaceae</taxon>
        <taxon>Halomarina</taxon>
    </lineage>
</organism>
<dbReference type="EMBL" id="JBHSXM010000001">
    <property type="protein sequence ID" value="MFC6837278.1"/>
    <property type="molecule type" value="Genomic_DNA"/>
</dbReference>
<dbReference type="GO" id="GO:0016779">
    <property type="term" value="F:nucleotidyltransferase activity"/>
    <property type="evidence" value="ECO:0007669"/>
    <property type="project" value="UniProtKB-KW"/>
</dbReference>
<feature type="domain" description="MobA-like NTP transferase" evidence="3">
    <location>
        <begin position="7"/>
        <end position="133"/>
    </location>
</feature>
<keyword evidence="1" id="KW-0808">Transferase</keyword>
<reference evidence="4 5" key="1">
    <citation type="journal article" date="2019" name="Int. J. Syst. Evol. Microbiol.">
        <title>The Global Catalogue of Microorganisms (GCM) 10K type strain sequencing project: providing services to taxonomists for standard genome sequencing and annotation.</title>
        <authorList>
            <consortium name="The Broad Institute Genomics Platform"/>
            <consortium name="The Broad Institute Genome Sequencing Center for Infectious Disease"/>
            <person name="Wu L."/>
            <person name="Ma J."/>
        </authorList>
    </citation>
    <scope>NUCLEOTIDE SEQUENCE [LARGE SCALE GENOMIC DNA]</scope>
    <source>
        <strain evidence="4 5">PSRA2</strain>
    </source>
</reference>
<dbReference type="CDD" id="cd02523">
    <property type="entry name" value="PC_cytidylyltransferase"/>
    <property type="match status" value="1"/>
</dbReference>
<keyword evidence="2 4" id="KW-0548">Nucleotidyltransferase</keyword>
<comment type="caution">
    <text evidence="4">The sequence shown here is derived from an EMBL/GenBank/DDBJ whole genome shotgun (WGS) entry which is preliminary data.</text>
</comment>
<gene>
    <name evidence="4" type="ORF">ACFQHK_12260</name>
</gene>
<dbReference type="AlphaFoldDB" id="A0ABD5UA90"/>
<dbReference type="Proteomes" id="UP001596406">
    <property type="component" value="Unassembled WGS sequence"/>
</dbReference>
<proteinExistence type="predicted"/>
<evidence type="ECO:0000259" key="3">
    <source>
        <dbReference type="Pfam" id="PF12804"/>
    </source>
</evidence>
<evidence type="ECO:0000256" key="2">
    <source>
        <dbReference type="ARBA" id="ARBA00022695"/>
    </source>
</evidence>
<dbReference type="RefSeq" id="WP_304448945.1">
    <property type="nucleotide sequence ID" value="NZ_JARRAH010000001.1"/>
</dbReference>
<dbReference type="InterPro" id="IPR025877">
    <property type="entry name" value="MobA-like_NTP_Trfase"/>
</dbReference>
<keyword evidence="5" id="KW-1185">Reference proteome</keyword>
<dbReference type="SUPFAM" id="SSF53448">
    <property type="entry name" value="Nucleotide-diphospho-sugar transferases"/>
    <property type="match status" value="1"/>
</dbReference>
<protein>
    <submittedName>
        <fullName evidence="4">Phosphocholine cytidylyltransferase family protein</fullName>
    </submittedName>
</protein>
<dbReference type="Pfam" id="PF12804">
    <property type="entry name" value="NTP_transf_3"/>
    <property type="match status" value="1"/>
</dbReference>
<sequence>MNERDHAVVLAAGRGRRLRPLTDDTPKTLLEVGRLPILGHILRALDADGYRTVTMVTGYRDEEIRAYCEETADVDLAFEYVHNEDFDTTNNIYSLWLARDHLRDGFTLVNSDTVFPSSFLRSLSTADGSRLVVDCEKDLGDEEMCVAIEDGRITAIGKDLADPDGEYIGVCKFTADCADRLVDHLDAFIDDGRVDEWYEAVFAHLFDEREVGYVEASNPWIEIDDADDLETARDRWEAMTNAGTYAD</sequence>
<name>A0ABD5UA90_9EURY</name>
<dbReference type="PANTHER" id="PTHR43584:SF5">
    <property type="entry name" value="PROTEIN LICC"/>
    <property type="match status" value="1"/>
</dbReference>
<dbReference type="PANTHER" id="PTHR43584">
    <property type="entry name" value="NUCLEOTIDYL TRANSFERASE"/>
    <property type="match status" value="1"/>
</dbReference>
<dbReference type="Gene3D" id="3.90.550.10">
    <property type="entry name" value="Spore Coat Polysaccharide Biosynthesis Protein SpsA, Chain A"/>
    <property type="match status" value="1"/>
</dbReference>
<dbReference type="InterPro" id="IPR050065">
    <property type="entry name" value="GlmU-like"/>
</dbReference>
<dbReference type="InterPro" id="IPR029044">
    <property type="entry name" value="Nucleotide-diphossugar_trans"/>
</dbReference>